<organism evidence="1 2">
    <name type="scientific">Desulfotruncus arcticus DSM 17038</name>
    <dbReference type="NCBI Taxonomy" id="1121424"/>
    <lineage>
        <taxon>Bacteria</taxon>
        <taxon>Bacillati</taxon>
        <taxon>Bacillota</taxon>
        <taxon>Clostridia</taxon>
        <taxon>Eubacteriales</taxon>
        <taxon>Desulfallaceae</taxon>
        <taxon>Desulfotruncus</taxon>
    </lineage>
</organism>
<dbReference type="Pfam" id="PF14137">
    <property type="entry name" value="DUF4304"/>
    <property type="match status" value="1"/>
</dbReference>
<name>A0A1I2V332_9FIRM</name>
<sequence length="206" mass="23997">MLHPKRKMTEAIIDWVVPFLKDRGFSGFFPNYRRMRSCCLELISFQFSCCDQSFCVNIGKCPPEGIRYKTGEFVGPSAVTALHCPVRFYLGVQNDDSCHWFKYNPRKQELKLKDCCSFITMYKDTPLKYTHIADDIVALIVNQADSWWENSEAWWEKELPVYNKMFMDFYEAFLRYNSAGSIWKAANSGFVGNNDPKKSRALVLVE</sequence>
<evidence type="ECO:0000313" key="2">
    <source>
        <dbReference type="Proteomes" id="UP000199337"/>
    </source>
</evidence>
<proteinExistence type="predicted"/>
<accession>A0A1I2V332</accession>
<dbReference type="EMBL" id="FOOX01000010">
    <property type="protein sequence ID" value="SFG83824.1"/>
    <property type="molecule type" value="Genomic_DNA"/>
</dbReference>
<dbReference type="InterPro" id="IPR025412">
    <property type="entry name" value="DUF4304"/>
</dbReference>
<evidence type="ECO:0000313" key="1">
    <source>
        <dbReference type="EMBL" id="SFG83824.1"/>
    </source>
</evidence>
<dbReference type="Proteomes" id="UP000199337">
    <property type="component" value="Unassembled WGS sequence"/>
</dbReference>
<dbReference type="OrthoDB" id="6914375at2"/>
<dbReference type="RefSeq" id="WP_092472078.1">
    <property type="nucleotide sequence ID" value="NZ_FOOX01000010.1"/>
</dbReference>
<dbReference type="AlphaFoldDB" id="A0A1I2V332"/>
<protein>
    <submittedName>
        <fullName evidence="1">Uncharacterized protein</fullName>
    </submittedName>
</protein>
<reference evidence="2" key="1">
    <citation type="submission" date="2016-10" db="EMBL/GenBank/DDBJ databases">
        <authorList>
            <person name="Varghese N."/>
            <person name="Submissions S."/>
        </authorList>
    </citation>
    <scope>NUCLEOTIDE SEQUENCE [LARGE SCALE GENOMIC DNA]</scope>
    <source>
        <strain evidence="2">DSM 17038</strain>
    </source>
</reference>
<gene>
    <name evidence="1" type="ORF">SAMN05660649_02880</name>
</gene>
<keyword evidence="2" id="KW-1185">Reference proteome</keyword>